<keyword evidence="9" id="KW-1185">Reference proteome</keyword>
<sequence length="137" mass="15268">MSEWFKTSSYRMMIIDAIHGRLWIPIICMMIVLFHAGSSGVVATPMVPAMFVFGDSLVHSGNNYLISMSKATYMPYGDKLGLPYIPPYSDPYTIGTRIVNGVNYAAAAADILDETGQNYVYTTTHIICLFCKQCRFS</sequence>
<proteinExistence type="inferred from homology"/>
<name>A0A7J6V2C7_THATH</name>
<dbReference type="InterPro" id="IPR036514">
    <property type="entry name" value="SGNH_hydro_sf"/>
</dbReference>
<comment type="caution">
    <text evidence="8">The sequence shown here is derived from an EMBL/GenBank/DDBJ whole genome shotgun (WGS) entry which is preliminary data.</text>
</comment>
<gene>
    <name evidence="8" type="ORF">FRX31_031249</name>
</gene>
<dbReference type="AlphaFoldDB" id="A0A7J6V2C7"/>
<evidence type="ECO:0000313" key="9">
    <source>
        <dbReference type="Proteomes" id="UP000554482"/>
    </source>
</evidence>
<evidence type="ECO:0000313" key="8">
    <source>
        <dbReference type="EMBL" id="KAF5179164.1"/>
    </source>
</evidence>
<dbReference type="Proteomes" id="UP000554482">
    <property type="component" value="Unassembled WGS sequence"/>
</dbReference>
<dbReference type="OrthoDB" id="1600564at2759"/>
<keyword evidence="4" id="KW-0732">Signal</keyword>
<dbReference type="PANTHER" id="PTHR45650">
    <property type="entry name" value="GDSL-LIKE LIPASE/ACYLHYDROLASE-RELATED"/>
    <property type="match status" value="1"/>
</dbReference>
<evidence type="ECO:0000256" key="3">
    <source>
        <dbReference type="ARBA" id="ARBA00022525"/>
    </source>
</evidence>
<evidence type="ECO:0000256" key="4">
    <source>
        <dbReference type="ARBA" id="ARBA00022729"/>
    </source>
</evidence>
<organism evidence="8 9">
    <name type="scientific">Thalictrum thalictroides</name>
    <name type="common">Rue-anemone</name>
    <name type="synonym">Anemone thalictroides</name>
    <dbReference type="NCBI Taxonomy" id="46969"/>
    <lineage>
        <taxon>Eukaryota</taxon>
        <taxon>Viridiplantae</taxon>
        <taxon>Streptophyta</taxon>
        <taxon>Embryophyta</taxon>
        <taxon>Tracheophyta</taxon>
        <taxon>Spermatophyta</taxon>
        <taxon>Magnoliopsida</taxon>
        <taxon>Ranunculales</taxon>
        <taxon>Ranunculaceae</taxon>
        <taxon>Thalictroideae</taxon>
        <taxon>Thalictrum</taxon>
    </lineage>
</organism>
<dbReference type="EMBL" id="JABWDY010039167">
    <property type="protein sequence ID" value="KAF5179164.1"/>
    <property type="molecule type" value="Genomic_DNA"/>
</dbReference>
<dbReference type="GO" id="GO:0016042">
    <property type="term" value="P:lipid catabolic process"/>
    <property type="evidence" value="ECO:0007669"/>
    <property type="project" value="UniProtKB-KW"/>
</dbReference>
<dbReference type="PANTHER" id="PTHR45650:SF8">
    <property type="entry name" value="GDSL ESTERASE_LIPASE"/>
    <property type="match status" value="1"/>
</dbReference>
<keyword evidence="3" id="KW-0964">Secreted</keyword>
<dbReference type="Gene3D" id="3.40.50.1110">
    <property type="entry name" value="SGNH hydrolase"/>
    <property type="match status" value="1"/>
</dbReference>
<evidence type="ECO:0000256" key="2">
    <source>
        <dbReference type="ARBA" id="ARBA00008668"/>
    </source>
</evidence>
<comment type="similarity">
    <text evidence="2">Belongs to the 'GDSL' lipolytic enzyme family.</text>
</comment>
<evidence type="ECO:0000256" key="1">
    <source>
        <dbReference type="ARBA" id="ARBA00004613"/>
    </source>
</evidence>
<dbReference type="GO" id="GO:0016787">
    <property type="term" value="F:hydrolase activity"/>
    <property type="evidence" value="ECO:0007669"/>
    <property type="project" value="UniProtKB-KW"/>
</dbReference>
<dbReference type="InterPro" id="IPR051238">
    <property type="entry name" value="GDSL_esterase/lipase"/>
</dbReference>
<evidence type="ECO:0000256" key="5">
    <source>
        <dbReference type="ARBA" id="ARBA00022801"/>
    </source>
</evidence>
<reference evidence="8 9" key="1">
    <citation type="submission" date="2020-06" db="EMBL/GenBank/DDBJ databases">
        <title>Transcriptomic and genomic resources for Thalictrum thalictroides and T. hernandezii: Facilitating candidate gene discovery in an emerging model plant lineage.</title>
        <authorList>
            <person name="Arias T."/>
            <person name="Riano-Pachon D.M."/>
            <person name="Di Stilio V.S."/>
        </authorList>
    </citation>
    <scope>NUCLEOTIDE SEQUENCE [LARGE SCALE GENOMIC DNA]</scope>
    <source>
        <strain evidence="9">cv. WT478/WT964</strain>
        <tissue evidence="8">Leaves</tissue>
    </source>
</reference>
<evidence type="ECO:0000256" key="6">
    <source>
        <dbReference type="ARBA" id="ARBA00022963"/>
    </source>
</evidence>
<protein>
    <submittedName>
        <fullName evidence="8">GDSL esterase/lipase</fullName>
    </submittedName>
</protein>
<keyword evidence="5" id="KW-0378">Hydrolase</keyword>
<evidence type="ECO:0000256" key="7">
    <source>
        <dbReference type="ARBA" id="ARBA00023098"/>
    </source>
</evidence>
<accession>A0A7J6V2C7</accession>
<dbReference type="GO" id="GO:0005576">
    <property type="term" value="C:extracellular region"/>
    <property type="evidence" value="ECO:0007669"/>
    <property type="project" value="UniProtKB-SubCell"/>
</dbReference>
<comment type="subcellular location">
    <subcellularLocation>
        <location evidence="1">Secreted</location>
    </subcellularLocation>
</comment>
<keyword evidence="7" id="KW-0443">Lipid metabolism</keyword>
<keyword evidence="6" id="KW-0442">Lipid degradation</keyword>